<dbReference type="EMBL" id="JAKZGS010000018">
    <property type="protein sequence ID" value="MCH7399617.1"/>
    <property type="molecule type" value="Genomic_DNA"/>
</dbReference>
<evidence type="ECO:0000259" key="3">
    <source>
        <dbReference type="Pfam" id="PF00149"/>
    </source>
</evidence>
<dbReference type="Proteomes" id="UP001165488">
    <property type="component" value="Unassembled WGS sequence"/>
</dbReference>
<keyword evidence="5" id="KW-1185">Reference proteome</keyword>
<comment type="similarity">
    <text evidence="1 2">Belongs to the 5'-nucleotidase family.</text>
</comment>
<dbReference type="PANTHER" id="PTHR11575">
    <property type="entry name" value="5'-NUCLEOTIDASE-RELATED"/>
    <property type="match status" value="1"/>
</dbReference>
<dbReference type="SUPFAM" id="SSF56300">
    <property type="entry name" value="Metallo-dependent phosphatases"/>
    <property type="match status" value="1"/>
</dbReference>
<evidence type="ECO:0000256" key="1">
    <source>
        <dbReference type="ARBA" id="ARBA00006654"/>
    </source>
</evidence>
<keyword evidence="2" id="KW-0378">Hydrolase</keyword>
<dbReference type="PRINTS" id="PR01607">
    <property type="entry name" value="APYRASEFAMLY"/>
</dbReference>
<dbReference type="Pfam" id="PF00149">
    <property type="entry name" value="Metallophos"/>
    <property type="match status" value="1"/>
</dbReference>
<evidence type="ECO:0000313" key="4">
    <source>
        <dbReference type="EMBL" id="MCH7399617.1"/>
    </source>
</evidence>
<proteinExistence type="inferred from homology"/>
<protein>
    <submittedName>
        <fullName evidence="4">Metallophosphatase</fullName>
    </submittedName>
</protein>
<dbReference type="InterPro" id="IPR006179">
    <property type="entry name" value="5_nucleotidase/apyrase"/>
</dbReference>
<dbReference type="PROSITE" id="PS00785">
    <property type="entry name" value="5_NUCLEOTIDASE_1"/>
    <property type="match status" value="1"/>
</dbReference>
<dbReference type="InterPro" id="IPR029052">
    <property type="entry name" value="Metallo-depent_PP-like"/>
</dbReference>
<dbReference type="InterPro" id="IPR004843">
    <property type="entry name" value="Calcineurin-like_PHP"/>
</dbReference>
<dbReference type="PROSITE" id="PS00786">
    <property type="entry name" value="5_NUCLEOTIDASE_2"/>
    <property type="match status" value="1"/>
</dbReference>
<sequence length="304" mass="33599">MQRRSFLKNSILTGLGLSIGDSVMALSSLKASSKSITIIHTNDIHSRIEPFPNDGGRNANQGGMTKLASLVNKVRSDSDNVLLLDSGDFFQGTPYFNLYRGELELKLMSQMGYDASTLGNHEFDNGLEGILQQLEHAKFEILSSNYDFSDTILKEAFRPFKIFKKSGIKIGVFALGISLEGLVGSKNYGKTKYLDPVEVAKEMIEELKRNRCDLIICLSHLGYSYRSEKIDDLKLASQVSGIDLILGGHTHTFLDEPTLVKNAEGHTTIVNQVGTGALRLGKLDFEFSNSDKITFASSRNLTIY</sequence>
<comment type="caution">
    <text evidence="4">The sequence shown here is derived from an EMBL/GenBank/DDBJ whole genome shotgun (WGS) entry which is preliminary data.</text>
</comment>
<gene>
    <name evidence="4" type="ORF">MM236_16590</name>
</gene>
<organism evidence="4 5">
    <name type="scientific">Belliella calami</name>
    <dbReference type="NCBI Taxonomy" id="2923436"/>
    <lineage>
        <taxon>Bacteria</taxon>
        <taxon>Pseudomonadati</taxon>
        <taxon>Bacteroidota</taxon>
        <taxon>Cytophagia</taxon>
        <taxon>Cytophagales</taxon>
        <taxon>Cyclobacteriaceae</taxon>
        <taxon>Belliella</taxon>
    </lineage>
</organism>
<name>A0ABS9USL4_9BACT</name>
<reference evidence="4" key="1">
    <citation type="submission" date="2022-03" db="EMBL/GenBank/DDBJ databases">
        <title>De novo assembled genomes of Belliella spp. (Cyclobacteriaceae) strains.</title>
        <authorList>
            <person name="Szabo A."/>
            <person name="Korponai K."/>
            <person name="Felfoldi T."/>
        </authorList>
    </citation>
    <scope>NUCLEOTIDE SEQUENCE</scope>
    <source>
        <strain evidence="4">DSM 107340</strain>
    </source>
</reference>
<dbReference type="Gene3D" id="3.60.21.10">
    <property type="match status" value="1"/>
</dbReference>
<dbReference type="PANTHER" id="PTHR11575:SF24">
    <property type="entry name" value="5'-NUCLEOTIDASE"/>
    <property type="match status" value="1"/>
</dbReference>
<dbReference type="InterPro" id="IPR006146">
    <property type="entry name" value="5'-Nucleotdase_CS"/>
</dbReference>
<keyword evidence="2" id="KW-0547">Nucleotide-binding</keyword>
<dbReference type="RefSeq" id="WP_241276113.1">
    <property type="nucleotide sequence ID" value="NZ_JAKZGS010000018.1"/>
</dbReference>
<feature type="domain" description="Calcineurin-like phosphoesterase" evidence="3">
    <location>
        <begin position="37"/>
        <end position="252"/>
    </location>
</feature>
<evidence type="ECO:0000256" key="2">
    <source>
        <dbReference type="RuleBase" id="RU362119"/>
    </source>
</evidence>
<dbReference type="CDD" id="cd00845">
    <property type="entry name" value="MPP_UshA_N_like"/>
    <property type="match status" value="1"/>
</dbReference>
<evidence type="ECO:0000313" key="5">
    <source>
        <dbReference type="Proteomes" id="UP001165488"/>
    </source>
</evidence>
<accession>A0ABS9USL4</accession>